<dbReference type="EMBL" id="JADGKB010000044">
    <property type="protein sequence ID" value="KAJ3256955.1"/>
    <property type="molecule type" value="Genomic_DNA"/>
</dbReference>
<organism evidence="1 2">
    <name type="scientific">Boothiomyces macroporosus</name>
    <dbReference type="NCBI Taxonomy" id="261099"/>
    <lineage>
        <taxon>Eukaryota</taxon>
        <taxon>Fungi</taxon>
        <taxon>Fungi incertae sedis</taxon>
        <taxon>Chytridiomycota</taxon>
        <taxon>Chytridiomycota incertae sedis</taxon>
        <taxon>Chytridiomycetes</taxon>
        <taxon>Rhizophydiales</taxon>
        <taxon>Terramycetaceae</taxon>
        <taxon>Boothiomyces</taxon>
    </lineage>
</organism>
<dbReference type="GO" id="GO:0044782">
    <property type="term" value="P:cilium organization"/>
    <property type="evidence" value="ECO:0007669"/>
    <property type="project" value="TreeGrafter"/>
</dbReference>
<protein>
    <submittedName>
        <fullName evidence="1">Armadillo repeat-containing protein 2</fullName>
    </submittedName>
</protein>
<accession>A0AAD5UIQ6</accession>
<evidence type="ECO:0000313" key="1">
    <source>
        <dbReference type="EMBL" id="KAJ3256955.1"/>
    </source>
</evidence>
<comment type="caution">
    <text evidence="1">The sequence shown here is derived from an EMBL/GenBank/DDBJ whole genome shotgun (WGS) entry which is preliminary data.</text>
</comment>
<dbReference type="PANTHER" id="PTHR21356">
    <property type="entry name" value="ARMADILLO REPEAT CONTAINING 2"/>
    <property type="match status" value="1"/>
</dbReference>
<dbReference type="InterPro" id="IPR016024">
    <property type="entry name" value="ARM-type_fold"/>
</dbReference>
<proteinExistence type="predicted"/>
<gene>
    <name evidence="1" type="primary">ARMC2</name>
    <name evidence="1" type="ORF">HK103_005073</name>
</gene>
<dbReference type="InterPro" id="IPR011989">
    <property type="entry name" value="ARM-like"/>
</dbReference>
<dbReference type="PANTHER" id="PTHR21356:SF1">
    <property type="entry name" value="ARMADILLO REPEAT-CONTAINING PROTEIN 2"/>
    <property type="match status" value="1"/>
</dbReference>
<dbReference type="InterPro" id="IPR038905">
    <property type="entry name" value="ARMC2"/>
</dbReference>
<dbReference type="Proteomes" id="UP001210925">
    <property type="component" value="Unassembled WGS sequence"/>
</dbReference>
<keyword evidence="2" id="KW-1185">Reference proteome</keyword>
<sequence length="604" mass="69213">MMETKSKTKPFYALDLSRPTAAQVISEAKQSLRKASLLAPTRPFTPHFKQSKFQKVPNPIQPVGDKITEIVHPKPLESQMQLPLDNDYIELLNCINKLPETREIRSFLMCLGKLNWLRRNEKDKIYRKSIVKQLLIFADAGILDAIPYTLLLYLTRESQILSKCFLWFSDNLDQVNEHACKSINSFIGLNLKNYTTIMGTRCELLINAISVVRTVGEFDKCQMTELLKEFLKKYKEDTAADEKSQIIRLLAQVIGCFREATSNGDCDPQVLDLLCDTIIQKTFQESEKIQILILKIFCNLSENENLRDVLSQPKIVEELLNQLVYSSENKEIQTRVCYFLSNLTSNVGGIHQQILRVLEDLVALFGSITEASLFDETDSDLVLKMTRLLSNVSLDPKAGEIMVSMSELEFFMDNIDNPIFFQKEELLLNYIGFISNISFYFKPNCRLFSHTIETFGKLLSFLMNENLEFIVETCKIIANVFRFNVTIPNSIMNHLVQILVLLLDHTDVHVLYYSCGVLVNLLSTKYTELVYNFAGTEKFIDVFEYATCEANWKLAKLAVEGLYKLKCHSNESVDVSEILSGLTELPENILEMCNKLKESNLEEL</sequence>
<reference evidence="1" key="1">
    <citation type="submission" date="2020-05" db="EMBL/GenBank/DDBJ databases">
        <title>Phylogenomic resolution of chytrid fungi.</title>
        <authorList>
            <person name="Stajich J.E."/>
            <person name="Amses K."/>
            <person name="Simmons R."/>
            <person name="Seto K."/>
            <person name="Myers J."/>
            <person name="Bonds A."/>
            <person name="Quandt C.A."/>
            <person name="Barry K."/>
            <person name="Liu P."/>
            <person name="Grigoriev I."/>
            <person name="Longcore J.E."/>
            <person name="James T.Y."/>
        </authorList>
    </citation>
    <scope>NUCLEOTIDE SEQUENCE</scope>
    <source>
        <strain evidence="1">PLAUS21</strain>
    </source>
</reference>
<dbReference type="Gene3D" id="1.25.10.10">
    <property type="entry name" value="Leucine-rich Repeat Variant"/>
    <property type="match status" value="2"/>
</dbReference>
<evidence type="ECO:0000313" key="2">
    <source>
        <dbReference type="Proteomes" id="UP001210925"/>
    </source>
</evidence>
<dbReference type="SUPFAM" id="SSF48371">
    <property type="entry name" value="ARM repeat"/>
    <property type="match status" value="1"/>
</dbReference>
<name>A0AAD5UIQ6_9FUNG</name>
<dbReference type="AlphaFoldDB" id="A0AAD5UIQ6"/>